<dbReference type="GO" id="GO:0016139">
    <property type="term" value="P:glycoside catabolic process"/>
    <property type="evidence" value="ECO:0007669"/>
    <property type="project" value="TreeGrafter"/>
</dbReference>
<dbReference type="AlphaFoldDB" id="A0A1H5LW52"/>
<dbReference type="GO" id="GO:0004560">
    <property type="term" value="F:alpha-L-fucosidase activity"/>
    <property type="evidence" value="ECO:0007669"/>
    <property type="project" value="InterPro"/>
</dbReference>
<dbReference type="PIRSF" id="PIRSF001092">
    <property type="entry name" value="Alpha-L-fucosidase"/>
    <property type="match status" value="1"/>
</dbReference>
<keyword evidence="5" id="KW-0378">Hydrolase</keyword>
<protein>
    <recommendedName>
        <fullName evidence="3">alpha-L-fucosidase</fullName>
        <ecNumber evidence="3">3.2.1.51</ecNumber>
    </recommendedName>
</protein>
<dbReference type="RefSeq" id="WP_074711927.1">
    <property type="nucleotide sequence ID" value="NZ_FNTV01000001.1"/>
</dbReference>
<dbReference type="SMART" id="SM00812">
    <property type="entry name" value="Alpha_L_fucos"/>
    <property type="match status" value="1"/>
</dbReference>
<evidence type="ECO:0000256" key="5">
    <source>
        <dbReference type="ARBA" id="ARBA00022801"/>
    </source>
</evidence>
<accession>A0A1H5LW52</accession>
<keyword evidence="4" id="KW-0732">Signal</keyword>
<gene>
    <name evidence="9" type="ORF">SAMN04489740_2637</name>
</gene>
<proteinExistence type="inferred from homology"/>
<evidence type="ECO:0000259" key="8">
    <source>
        <dbReference type="Pfam" id="PF01120"/>
    </source>
</evidence>
<dbReference type="Gene3D" id="3.20.20.80">
    <property type="entry name" value="Glycosidases"/>
    <property type="match status" value="1"/>
</dbReference>
<comment type="similarity">
    <text evidence="2">Belongs to the glycosyl hydrolase 29 family.</text>
</comment>
<evidence type="ECO:0000313" key="9">
    <source>
        <dbReference type="EMBL" id="SEE81214.1"/>
    </source>
</evidence>
<dbReference type="EC" id="3.2.1.51" evidence="3"/>
<organism evidence="9 10">
    <name type="scientific">Arthrobacter alpinus</name>
    <dbReference type="NCBI Taxonomy" id="656366"/>
    <lineage>
        <taxon>Bacteria</taxon>
        <taxon>Bacillati</taxon>
        <taxon>Actinomycetota</taxon>
        <taxon>Actinomycetes</taxon>
        <taxon>Micrococcales</taxon>
        <taxon>Micrococcaceae</taxon>
        <taxon>Arthrobacter</taxon>
    </lineage>
</organism>
<reference evidence="9 10" key="1">
    <citation type="submission" date="2016-10" db="EMBL/GenBank/DDBJ databases">
        <authorList>
            <person name="de Groot N.N."/>
        </authorList>
    </citation>
    <scope>NUCLEOTIDE SEQUENCE [LARGE SCALE GENOMIC DNA]</scope>
    <source>
        <strain evidence="9 10">DSM 22274</strain>
    </source>
</reference>
<dbReference type="PANTHER" id="PTHR10030:SF37">
    <property type="entry name" value="ALPHA-L-FUCOSIDASE-RELATED"/>
    <property type="match status" value="1"/>
</dbReference>
<evidence type="ECO:0000256" key="3">
    <source>
        <dbReference type="ARBA" id="ARBA00012662"/>
    </source>
</evidence>
<evidence type="ECO:0000256" key="2">
    <source>
        <dbReference type="ARBA" id="ARBA00007951"/>
    </source>
</evidence>
<dbReference type="GO" id="GO:0006004">
    <property type="term" value="P:fucose metabolic process"/>
    <property type="evidence" value="ECO:0007669"/>
    <property type="project" value="InterPro"/>
</dbReference>
<dbReference type="InterPro" id="IPR017853">
    <property type="entry name" value="GH"/>
</dbReference>
<dbReference type="SUPFAM" id="SSF51445">
    <property type="entry name" value="(Trans)glycosidases"/>
    <property type="match status" value="1"/>
</dbReference>
<evidence type="ECO:0000313" key="10">
    <source>
        <dbReference type="Proteomes" id="UP000182725"/>
    </source>
</evidence>
<evidence type="ECO:0000256" key="4">
    <source>
        <dbReference type="ARBA" id="ARBA00022729"/>
    </source>
</evidence>
<dbReference type="GO" id="GO:0005764">
    <property type="term" value="C:lysosome"/>
    <property type="evidence" value="ECO:0007669"/>
    <property type="project" value="TreeGrafter"/>
</dbReference>
<feature type="site" description="May be important for catalysis" evidence="7">
    <location>
        <position position="267"/>
    </location>
</feature>
<dbReference type="Pfam" id="PF01120">
    <property type="entry name" value="Alpha_L_fucos"/>
    <property type="match status" value="1"/>
</dbReference>
<dbReference type="InterPro" id="IPR057739">
    <property type="entry name" value="Glyco_hydro_29_N"/>
</dbReference>
<dbReference type="InterPro" id="IPR000933">
    <property type="entry name" value="Glyco_hydro_29"/>
</dbReference>
<evidence type="ECO:0000256" key="1">
    <source>
        <dbReference type="ARBA" id="ARBA00004071"/>
    </source>
</evidence>
<evidence type="ECO:0000256" key="7">
    <source>
        <dbReference type="PIRSR" id="PIRSR001092-1"/>
    </source>
</evidence>
<dbReference type="PANTHER" id="PTHR10030">
    <property type="entry name" value="ALPHA-L-FUCOSIDASE"/>
    <property type="match status" value="1"/>
</dbReference>
<evidence type="ECO:0000256" key="6">
    <source>
        <dbReference type="ARBA" id="ARBA00023295"/>
    </source>
</evidence>
<name>A0A1H5LW52_9MICC</name>
<dbReference type="Proteomes" id="UP000182725">
    <property type="component" value="Unassembled WGS sequence"/>
</dbReference>
<sequence length="444" mass="49615">MSTAPATQVAIPHAPWFTEDRLGMFVHWGLYSLAARHEWVMYRENMDAAEYSKYFDHFDPDLYDPSEWAAAAKSAGMKYVVLTTKHHDGFALWDSALTDYKATNTPCGQDLLTPYVAALREAGLKVGFYHSVIDWHHPDFTIDGNHAARNNPDWEELNKTRDGARYREYLHGQVRELLTNYGQIDYLFFDFSYPDEATANPDGEPKFRGKGAEDWGSVALMELIRELQPGIIVNDRLNVPGDFVTPEQYQPAGAMISGDKEVPWEACQTLNGSWGYDRDNLDYKSPEQLIHMLIDGVSKGGNLLLNVGPTGRGEIDPRARESLAGIGEWMRLHSRSIYGAGAAGMAAPQDARYTLRGNRLYLHLFAWPFQFVHLPGLAGKVRYAQLLNDASEIPFLVLDPGQAAGHMTPAGQAPGTLTLKLPVQRPRVAVPVIELFLHPESDLS</sequence>
<dbReference type="InterPro" id="IPR016286">
    <property type="entry name" value="FUC_metazoa-typ"/>
</dbReference>
<keyword evidence="6" id="KW-0326">Glycosidase</keyword>
<comment type="function">
    <text evidence="1">Alpha-L-fucosidase is responsible for hydrolyzing the alpha-1,6-linked fucose joined to the reducing-end N-acetylglucosamine of the carbohydrate moieties of glycoproteins.</text>
</comment>
<feature type="domain" description="Glycoside hydrolase family 29 N-terminal" evidence="8">
    <location>
        <begin position="12"/>
        <end position="333"/>
    </location>
</feature>
<dbReference type="EMBL" id="FNTV01000001">
    <property type="protein sequence ID" value="SEE81214.1"/>
    <property type="molecule type" value="Genomic_DNA"/>
</dbReference>
<dbReference type="PRINTS" id="PR00741">
    <property type="entry name" value="GLHYDRLASE29"/>
</dbReference>